<evidence type="ECO:0000313" key="2">
    <source>
        <dbReference type="Proteomes" id="UP001295684"/>
    </source>
</evidence>
<organism evidence="1 2">
    <name type="scientific">Euplotes crassus</name>
    <dbReference type="NCBI Taxonomy" id="5936"/>
    <lineage>
        <taxon>Eukaryota</taxon>
        <taxon>Sar</taxon>
        <taxon>Alveolata</taxon>
        <taxon>Ciliophora</taxon>
        <taxon>Intramacronucleata</taxon>
        <taxon>Spirotrichea</taxon>
        <taxon>Hypotrichia</taxon>
        <taxon>Euplotida</taxon>
        <taxon>Euplotidae</taxon>
        <taxon>Moneuplotes</taxon>
    </lineage>
</organism>
<dbReference type="AlphaFoldDB" id="A0AAD1XZQ8"/>
<keyword evidence="2" id="KW-1185">Reference proteome</keyword>
<accession>A0AAD1XZQ8</accession>
<sequence length="115" mass="13283">MEPYFKNSKPDAATVRNAPKKLYEECFPRCFPQGATEYTDSMMQCAMNCKSKLSQSFLSFKETYRERLEDDGYVIDGDSYQNNQNPFLGMKSNPRMLNVKKNFKVEMAPASSNYV</sequence>
<dbReference type="Proteomes" id="UP001295684">
    <property type="component" value="Unassembled WGS sequence"/>
</dbReference>
<reference evidence="1" key="1">
    <citation type="submission" date="2023-07" db="EMBL/GenBank/DDBJ databases">
        <authorList>
            <consortium name="AG Swart"/>
            <person name="Singh M."/>
            <person name="Singh A."/>
            <person name="Seah K."/>
            <person name="Emmerich C."/>
        </authorList>
    </citation>
    <scope>NUCLEOTIDE SEQUENCE</scope>
    <source>
        <strain evidence="1">DP1</strain>
    </source>
</reference>
<evidence type="ECO:0000313" key="1">
    <source>
        <dbReference type="EMBL" id="CAI2381858.1"/>
    </source>
</evidence>
<proteinExistence type="predicted"/>
<gene>
    <name evidence="1" type="ORF">ECRASSUSDP1_LOCUS23324</name>
</gene>
<protein>
    <submittedName>
        <fullName evidence="1">Uncharacterized protein</fullName>
    </submittedName>
</protein>
<name>A0AAD1XZQ8_EUPCR</name>
<comment type="caution">
    <text evidence="1">The sequence shown here is derived from an EMBL/GenBank/DDBJ whole genome shotgun (WGS) entry which is preliminary data.</text>
</comment>
<dbReference type="EMBL" id="CAMPGE010023986">
    <property type="protein sequence ID" value="CAI2381858.1"/>
    <property type="molecule type" value="Genomic_DNA"/>
</dbReference>
<dbReference type="SUPFAM" id="SSF144122">
    <property type="entry name" value="Tim10-like"/>
    <property type="match status" value="1"/>
</dbReference>
<dbReference type="InterPro" id="IPR035427">
    <property type="entry name" value="Tim10-like_dom_sf"/>
</dbReference>